<organism evidence="2 3">
    <name type="scientific">Candidatus Desulfolinea nitratireducens</name>
    <dbReference type="NCBI Taxonomy" id="2841698"/>
    <lineage>
        <taxon>Bacteria</taxon>
        <taxon>Bacillati</taxon>
        <taxon>Chloroflexota</taxon>
        <taxon>Anaerolineae</taxon>
        <taxon>Anaerolineales</taxon>
        <taxon>Anaerolineales incertae sedis</taxon>
        <taxon>Candidatus Desulfolinea</taxon>
    </lineage>
</organism>
<dbReference type="Pfam" id="PF00891">
    <property type="entry name" value="Methyltransf_2"/>
    <property type="match status" value="1"/>
</dbReference>
<feature type="domain" description="O-methyltransferase C-terminal" evidence="1">
    <location>
        <begin position="8"/>
        <end position="130"/>
    </location>
</feature>
<evidence type="ECO:0000313" key="3">
    <source>
        <dbReference type="Proteomes" id="UP000614469"/>
    </source>
</evidence>
<evidence type="ECO:0000313" key="2">
    <source>
        <dbReference type="EMBL" id="MBC8335604.1"/>
    </source>
</evidence>
<gene>
    <name evidence="2" type="ORF">H8E29_10085</name>
</gene>
<evidence type="ECO:0000259" key="1">
    <source>
        <dbReference type="Pfam" id="PF00891"/>
    </source>
</evidence>
<accession>A0A8J6NPA4</accession>
<dbReference type="EMBL" id="JACNJN010000116">
    <property type="protein sequence ID" value="MBC8335604.1"/>
    <property type="molecule type" value="Genomic_DNA"/>
</dbReference>
<dbReference type="Proteomes" id="UP000614469">
    <property type="component" value="Unassembled WGS sequence"/>
</dbReference>
<dbReference type="GO" id="GO:0008171">
    <property type="term" value="F:O-methyltransferase activity"/>
    <property type="evidence" value="ECO:0007669"/>
    <property type="project" value="InterPro"/>
</dbReference>
<proteinExistence type="predicted"/>
<comment type="caution">
    <text evidence="2">The sequence shown here is derived from an EMBL/GenBank/DDBJ whole genome shotgun (WGS) entry which is preliminary data.</text>
</comment>
<dbReference type="AlphaFoldDB" id="A0A8J6NPA4"/>
<dbReference type="InterPro" id="IPR029063">
    <property type="entry name" value="SAM-dependent_MTases_sf"/>
</dbReference>
<reference evidence="2 3" key="1">
    <citation type="submission" date="2020-08" db="EMBL/GenBank/DDBJ databases">
        <title>Bridging the membrane lipid divide: bacteria of the FCB group superphylum have the potential to synthesize archaeal ether lipids.</title>
        <authorList>
            <person name="Villanueva L."/>
            <person name="Von Meijenfeldt F.A.B."/>
            <person name="Westbye A.B."/>
            <person name="Yadav S."/>
            <person name="Hopmans E.C."/>
            <person name="Dutilh B.E."/>
            <person name="Sinninghe Damste J.S."/>
        </authorList>
    </citation>
    <scope>NUCLEOTIDE SEQUENCE [LARGE SCALE GENOMIC DNA]</scope>
    <source>
        <strain evidence="2">NIOZ-UU36</strain>
    </source>
</reference>
<dbReference type="Gene3D" id="3.40.50.150">
    <property type="entry name" value="Vaccinia Virus protein VP39"/>
    <property type="match status" value="1"/>
</dbReference>
<dbReference type="SUPFAM" id="SSF53335">
    <property type="entry name" value="S-adenosyl-L-methionine-dependent methyltransferases"/>
    <property type="match status" value="1"/>
</dbReference>
<sequence length="214" mass="24141">MECCQCQGIEAKFDQAYVSEQLENYRNDGLKKTAIQLIDALQAEDIQGLSLLDIGGGVGGLQHALLNSGVRNAINVEAASAYLEACKVEAERQGHAAAIDHMQGNFVEIAEDVPAADIVTLDRVICCYHDMPNLVGLSAKKATRFYGVVYPRDIWFLKLIVQIYYNFRHWVNRNSMRVFIHPTEAVEALLRENGFSRHFHRNMGVWQVAVFKRK</sequence>
<dbReference type="InterPro" id="IPR001077">
    <property type="entry name" value="COMT_C"/>
</dbReference>
<name>A0A8J6NPA4_9CHLR</name>
<protein>
    <recommendedName>
        <fullName evidence="1">O-methyltransferase C-terminal domain-containing protein</fullName>
    </recommendedName>
</protein>